<keyword evidence="2 4" id="KW-0378">Hydrolase</keyword>
<accession>A0A239J0S7</accession>
<dbReference type="EMBL" id="FZOU01000003">
    <property type="protein sequence ID" value="SNS99440.1"/>
    <property type="molecule type" value="Genomic_DNA"/>
</dbReference>
<feature type="signal peptide" evidence="5">
    <location>
        <begin position="1"/>
        <end position="33"/>
    </location>
</feature>
<evidence type="ECO:0000256" key="5">
    <source>
        <dbReference type="SAM" id="SignalP"/>
    </source>
</evidence>
<gene>
    <name evidence="6" type="ORF">SAMN05421770_103383</name>
</gene>
<dbReference type="InterPro" id="IPR000743">
    <property type="entry name" value="Glyco_hydro_28"/>
</dbReference>
<name>A0A239J0S7_9BACT</name>
<dbReference type="GO" id="GO:0005975">
    <property type="term" value="P:carbohydrate metabolic process"/>
    <property type="evidence" value="ECO:0007669"/>
    <property type="project" value="InterPro"/>
</dbReference>
<protein>
    <submittedName>
        <fullName evidence="6">Alpha-L-rhamnosidase</fullName>
    </submittedName>
</protein>
<dbReference type="GO" id="GO:0004650">
    <property type="term" value="F:polygalacturonase activity"/>
    <property type="evidence" value="ECO:0007669"/>
    <property type="project" value="InterPro"/>
</dbReference>
<dbReference type="PANTHER" id="PTHR31339">
    <property type="entry name" value="PECTIN LYASE-RELATED"/>
    <property type="match status" value="1"/>
</dbReference>
<dbReference type="Pfam" id="PF00295">
    <property type="entry name" value="Glyco_hydro_28"/>
    <property type="match status" value="1"/>
</dbReference>
<dbReference type="PROSITE" id="PS51318">
    <property type="entry name" value="TAT"/>
    <property type="match status" value="1"/>
</dbReference>
<sequence>MRSDRRNRRREFLKLAGASAAATMLALIGPLAAQTSRRVSAVSAGATGDGVALNTAKIQAAIDKLAASGGGTLVLPQGVFLSGAIFLKPGVNLHLEPGAVLKGSTNTADYPKRMTRVEGHFEEWLPALLNADGCHGLRITGSGTLDGSGAPFWKAFWDARAKDNKTKNLDVPRPRLALIENSKDVQLSGLTFKDSGFWNLHMYRCQHVLIENMSFQVPDNQRCPSTDGTDIDSCQYVTIRGCSYRVDDDCVCLKGSKGPAAMDDKDSPAVEHIRIENCTYYRGGGIVTLGSEATIVRDVVVENCTIKGKVNVLRLKLRPDTPQLYEDVHLRNITLEGGGAQIVNCAPWKQYFDLQGAAPPKSTVRNVTFENIKGHGSAFGQLAGNAGQSTISDITFKDIDVQLDSPKLMAERGINIAIQNVVINGKPYEMAPG</sequence>
<evidence type="ECO:0000256" key="1">
    <source>
        <dbReference type="ARBA" id="ARBA00008834"/>
    </source>
</evidence>
<evidence type="ECO:0000313" key="6">
    <source>
        <dbReference type="EMBL" id="SNS99440.1"/>
    </source>
</evidence>
<dbReference type="InterPro" id="IPR012334">
    <property type="entry name" value="Pectin_lyas_fold"/>
</dbReference>
<evidence type="ECO:0000256" key="2">
    <source>
        <dbReference type="ARBA" id="ARBA00022801"/>
    </source>
</evidence>
<dbReference type="OrthoDB" id="9795222at2"/>
<keyword evidence="5" id="KW-0732">Signal</keyword>
<dbReference type="SUPFAM" id="SSF51126">
    <property type="entry name" value="Pectin lyase-like"/>
    <property type="match status" value="1"/>
</dbReference>
<keyword evidence="7" id="KW-1185">Reference proteome</keyword>
<dbReference type="InterPro" id="IPR006311">
    <property type="entry name" value="TAT_signal"/>
</dbReference>
<evidence type="ECO:0000256" key="3">
    <source>
        <dbReference type="ARBA" id="ARBA00023295"/>
    </source>
</evidence>
<keyword evidence="3 4" id="KW-0326">Glycosidase</keyword>
<feature type="chain" id="PRO_5012195969" evidence="5">
    <location>
        <begin position="34"/>
        <end position="433"/>
    </location>
</feature>
<dbReference type="InterPro" id="IPR011050">
    <property type="entry name" value="Pectin_lyase_fold/virulence"/>
</dbReference>
<dbReference type="Proteomes" id="UP000198356">
    <property type="component" value="Unassembled WGS sequence"/>
</dbReference>
<evidence type="ECO:0000313" key="7">
    <source>
        <dbReference type="Proteomes" id="UP000198356"/>
    </source>
</evidence>
<reference evidence="6 7" key="1">
    <citation type="submission" date="2017-06" db="EMBL/GenBank/DDBJ databases">
        <authorList>
            <person name="Kim H.J."/>
            <person name="Triplett B.A."/>
        </authorList>
    </citation>
    <scope>NUCLEOTIDE SEQUENCE [LARGE SCALE GENOMIC DNA]</scope>
    <source>
        <strain evidence="6 7">DSM 18704</strain>
    </source>
</reference>
<proteinExistence type="inferred from homology"/>
<dbReference type="AlphaFoldDB" id="A0A239J0S7"/>
<dbReference type="Gene3D" id="2.160.20.10">
    <property type="entry name" value="Single-stranded right-handed beta-helix, Pectin lyase-like"/>
    <property type="match status" value="1"/>
</dbReference>
<comment type="similarity">
    <text evidence="1 4">Belongs to the glycosyl hydrolase 28 family.</text>
</comment>
<dbReference type="PANTHER" id="PTHR31339:SF9">
    <property type="entry name" value="PLASMIN AND FIBRONECTIN-BINDING PROTEIN A"/>
    <property type="match status" value="1"/>
</dbReference>
<dbReference type="InterPro" id="IPR051801">
    <property type="entry name" value="GH28_Enzymes"/>
</dbReference>
<organism evidence="6 7">
    <name type="scientific">Granulicella rosea</name>
    <dbReference type="NCBI Taxonomy" id="474952"/>
    <lineage>
        <taxon>Bacteria</taxon>
        <taxon>Pseudomonadati</taxon>
        <taxon>Acidobacteriota</taxon>
        <taxon>Terriglobia</taxon>
        <taxon>Terriglobales</taxon>
        <taxon>Acidobacteriaceae</taxon>
        <taxon>Granulicella</taxon>
    </lineage>
</organism>
<evidence type="ECO:0000256" key="4">
    <source>
        <dbReference type="RuleBase" id="RU361169"/>
    </source>
</evidence>